<dbReference type="RefSeq" id="XP_009823075.1">
    <property type="nucleotide sequence ID" value="XM_009824773.1"/>
</dbReference>
<evidence type="ECO:0000256" key="1">
    <source>
        <dbReference type="SAM" id="MobiDB-lite"/>
    </source>
</evidence>
<reference evidence="2" key="1">
    <citation type="submission" date="2013-12" db="EMBL/GenBank/DDBJ databases">
        <title>The Genome Sequence of Aphanomyces astaci APO3.</title>
        <authorList>
            <consortium name="The Broad Institute Genomics Platform"/>
            <person name="Russ C."/>
            <person name="Tyler B."/>
            <person name="van West P."/>
            <person name="Dieguez-Uribeondo J."/>
            <person name="Young S.K."/>
            <person name="Zeng Q."/>
            <person name="Gargeya S."/>
            <person name="Fitzgerald M."/>
            <person name="Abouelleil A."/>
            <person name="Alvarado L."/>
            <person name="Chapman S.B."/>
            <person name="Gainer-Dewar J."/>
            <person name="Goldberg J."/>
            <person name="Griggs A."/>
            <person name="Gujja S."/>
            <person name="Hansen M."/>
            <person name="Howarth C."/>
            <person name="Imamovic A."/>
            <person name="Ireland A."/>
            <person name="Larimer J."/>
            <person name="McCowan C."/>
            <person name="Murphy C."/>
            <person name="Pearson M."/>
            <person name="Poon T.W."/>
            <person name="Priest M."/>
            <person name="Roberts A."/>
            <person name="Saif S."/>
            <person name="Shea T."/>
            <person name="Sykes S."/>
            <person name="Wortman J."/>
            <person name="Nusbaum C."/>
            <person name="Birren B."/>
        </authorList>
    </citation>
    <scope>NUCLEOTIDE SEQUENCE [LARGE SCALE GENOMIC DNA]</scope>
    <source>
        <strain evidence="2">APO3</strain>
    </source>
</reference>
<organism evidence="2">
    <name type="scientific">Aphanomyces astaci</name>
    <name type="common">Crayfish plague agent</name>
    <dbReference type="NCBI Taxonomy" id="112090"/>
    <lineage>
        <taxon>Eukaryota</taxon>
        <taxon>Sar</taxon>
        <taxon>Stramenopiles</taxon>
        <taxon>Oomycota</taxon>
        <taxon>Saprolegniomycetes</taxon>
        <taxon>Saprolegniales</taxon>
        <taxon>Verrucalvaceae</taxon>
        <taxon>Aphanomyces</taxon>
    </lineage>
</organism>
<dbReference type="PANTHER" id="PTHR33889:SF7">
    <property type="entry name" value="OS04G0681850 PROTEIN"/>
    <property type="match status" value="1"/>
</dbReference>
<evidence type="ECO:0000313" key="2">
    <source>
        <dbReference type="EMBL" id="ETV88212.1"/>
    </source>
</evidence>
<gene>
    <name evidence="2" type="ORF">H257_01518</name>
</gene>
<dbReference type="GeneID" id="20803514"/>
<feature type="region of interest" description="Disordered" evidence="1">
    <location>
        <begin position="1"/>
        <end position="22"/>
    </location>
</feature>
<dbReference type="AlphaFoldDB" id="W4H8H5"/>
<sequence length="74" mass="8414">MGTSHSGRNLKHESVTERLKKIPKTQRTTFRSIAAAMNMSRSTLHDYYKCDIFEKNTSTVCPLLTDAIKAVRVQ</sequence>
<feature type="compositionally biased region" description="Basic and acidic residues" evidence="1">
    <location>
        <begin position="10"/>
        <end position="20"/>
    </location>
</feature>
<accession>W4H8H5</accession>
<protein>
    <submittedName>
        <fullName evidence="2">Uncharacterized protein</fullName>
    </submittedName>
</protein>
<name>W4H8H5_APHAT</name>
<proteinExistence type="predicted"/>
<dbReference type="VEuPathDB" id="FungiDB:H257_01518"/>
<dbReference type="EMBL" id="KI913115">
    <property type="protein sequence ID" value="ETV88212.1"/>
    <property type="molecule type" value="Genomic_DNA"/>
</dbReference>
<dbReference type="PANTHER" id="PTHR33889">
    <property type="entry name" value="OS04G0681850 PROTEIN"/>
    <property type="match status" value="1"/>
</dbReference>